<dbReference type="EMBL" id="CP050296">
    <property type="protein sequence ID" value="QND57129.1"/>
    <property type="molecule type" value="Genomic_DNA"/>
</dbReference>
<keyword evidence="1" id="KW-1133">Transmembrane helix</keyword>
<feature type="transmembrane region" description="Helical" evidence="1">
    <location>
        <begin position="51"/>
        <end position="76"/>
    </location>
</feature>
<organism evidence="2 3">
    <name type="scientific">Mesorhizobium huakuii</name>
    <dbReference type="NCBI Taxonomy" id="28104"/>
    <lineage>
        <taxon>Bacteria</taxon>
        <taxon>Pseudomonadati</taxon>
        <taxon>Pseudomonadota</taxon>
        <taxon>Alphaproteobacteria</taxon>
        <taxon>Hyphomicrobiales</taxon>
        <taxon>Phyllobacteriaceae</taxon>
        <taxon>Mesorhizobium</taxon>
    </lineage>
</organism>
<evidence type="ECO:0000256" key="1">
    <source>
        <dbReference type="SAM" id="Phobius"/>
    </source>
</evidence>
<name>A0A7G6SRJ7_9HYPH</name>
<reference evidence="3" key="1">
    <citation type="journal article" date="2020" name="Mol. Plant Microbe">
        <title>Rhizobial microsymbionts of the narrowly endemic Oxytropis species growing in Kamchatka are characterized by significant genetic diversity and possess a set of genes that are associated with T3SS and T6SS secretion systems and can affect the development of symbiosis.</title>
        <authorList>
            <person name="Safronova V."/>
            <person name="Guro P."/>
            <person name="Sazanova A."/>
            <person name="Kuznetsova I."/>
            <person name="Belimov A."/>
            <person name="Yakubov V."/>
            <person name="Chirak E."/>
            <person name="Afonin A."/>
            <person name="Gogolev Y."/>
            <person name="Andronov E."/>
            <person name="Tikhonovich I."/>
        </authorList>
    </citation>
    <scope>NUCLEOTIDE SEQUENCE [LARGE SCALE GENOMIC DNA]</scope>
    <source>
        <strain evidence="3">583</strain>
    </source>
</reference>
<feature type="transmembrane region" description="Helical" evidence="1">
    <location>
        <begin position="129"/>
        <end position="149"/>
    </location>
</feature>
<sequence length="154" mass="17745">MNWRQKLYSKIHLVKNAFIADISVYILMFANVSISLYIVTKIGPQHNYNKLYHALILYLLAMFSLDIILKLVGIGIKRYRGLSMLQIFETSKRKFWSEPHKYISLSIGFPISLYLALTAGPEYDFKELFYAALFGLLAAAAVNAIFGLLRKRWS</sequence>
<dbReference type="AlphaFoldDB" id="A0A7G6SRJ7"/>
<dbReference type="Proteomes" id="UP000515465">
    <property type="component" value="Chromosome"/>
</dbReference>
<feature type="transmembrane region" description="Helical" evidence="1">
    <location>
        <begin position="102"/>
        <end position="123"/>
    </location>
</feature>
<feature type="transmembrane region" description="Helical" evidence="1">
    <location>
        <begin position="12"/>
        <end position="39"/>
    </location>
</feature>
<accession>A0A7G6SRJ7</accession>
<gene>
    <name evidence="2" type="ORF">HB778_11285</name>
</gene>
<keyword evidence="1" id="KW-0812">Transmembrane</keyword>
<dbReference type="RefSeq" id="WP_183463817.1">
    <property type="nucleotide sequence ID" value="NZ_CP050296.1"/>
</dbReference>
<evidence type="ECO:0000313" key="2">
    <source>
        <dbReference type="EMBL" id="QND57129.1"/>
    </source>
</evidence>
<evidence type="ECO:0000313" key="3">
    <source>
        <dbReference type="Proteomes" id="UP000515465"/>
    </source>
</evidence>
<proteinExistence type="predicted"/>
<keyword evidence="1" id="KW-0472">Membrane</keyword>
<protein>
    <submittedName>
        <fullName evidence="2">Uncharacterized protein</fullName>
    </submittedName>
</protein>